<keyword evidence="7 8" id="KW-0472">Membrane</keyword>
<evidence type="ECO:0000313" key="9">
    <source>
        <dbReference type="EMBL" id="XBM49979.1"/>
    </source>
</evidence>
<reference evidence="9" key="1">
    <citation type="submission" date="2024-05" db="EMBL/GenBank/DDBJ databases">
        <title>The Natural Products Discovery Center: Release of the First 8490 Sequenced Strains for Exploring Actinobacteria Biosynthetic Diversity.</title>
        <authorList>
            <person name="Kalkreuter E."/>
            <person name="Kautsar S.A."/>
            <person name="Yang D."/>
            <person name="Bader C.D."/>
            <person name="Teijaro C.N."/>
            <person name="Fluegel L."/>
            <person name="Davis C.M."/>
            <person name="Simpson J.R."/>
            <person name="Lauterbach L."/>
            <person name="Steele A.D."/>
            <person name="Gui C."/>
            <person name="Meng S."/>
            <person name="Li G."/>
            <person name="Viehrig K."/>
            <person name="Ye F."/>
            <person name="Su P."/>
            <person name="Kiefer A.F."/>
            <person name="Nichols A."/>
            <person name="Cepeda A.J."/>
            <person name="Yan W."/>
            <person name="Fan B."/>
            <person name="Jiang Y."/>
            <person name="Adhikari A."/>
            <person name="Zheng C.-J."/>
            <person name="Schuster L."/>
            <person name="Cowan T.M."/>
            <person name="Smanski M.J."/>
            <person name="Chevrette M.G."/>
            <person name="de Carvalho L.P.S."/>
            <person name="Shen B."/>
        </authorList>
    </citation>
    <scope>NUCLEOTIDE SEQUENCE</scope>
    <source>
        <strain evidence="9">NPDC080035</strain>
    </source>
</reference>
<comment type="subcellular location">
    <subcellularLocation>
        <location evidence="1 8">Cell membrane</location>
        <topology evidence="1 8">Multi-pass membrane protein</topology>
    </subcellularLocation>
</comment>
<keyword evidence="5 8" id="KW-0812">Transmembrane</keyword>
<dbReference type="RefSeq" id="WP_348789889.1">
    <property type="nucleotide sequence ID" value="NZ_CP157390.1"/>
</dbReference>
<evidence type="ECO:0000256" key="4">
    <source>
        <dbReference type="ARBA" id="ARBA00022475"/>
    </source>
</evidence>
<dbReference type="PANTHER" id="PTHR30269">
    <property type="entry name" value="TRANSMEMBRANE PROTEIN YFCA"/>
    <property type="match status" value="1"/>
</dbReference>
<dbReference type="PANTHER" id="PTHR30269:SF37">
    <property type="entry name" value="MEMBRANE TRANSPORTER PROTEIN"/>
    <property type="match status" value="1"/>
</dbReference>
<organism evidence="9">
    <name type="scientific">Leifsonia sp. NPDC080035</name>
    <dbReference type="NCBI Taxonomy" id="3143936"/>
    <lineage>
        <taxon>Bacteria</taxon>
        <taxon>Bacillati</taxon>
        <taxon>Actinomycetota</taxon>
        <taxon>Actinomycetes</taxon>
        <taxon>Micrococcales</taxon>
        <taxon>Microbacteriaceae</taxon>
        <taxon>Leifsonia</taxon>
    </lineage>
</organism>
<keyword evidence="4 8" id="KW-1003">Cell membrane</keyword>
<gene>
    <name evidence="9" type="ORF">AAME72_08935</name>
</gene>
<keyword evidence="6 8" id="KW-1133">Transmembrane helix</keyword>
<proteinExistence type="inferred from homology"/>
<dbReference type="GO" id="GO:0005886">
    <property type="term" value="C:plasma membrane"/>
    <property type="evidence" value="ECO:0007669"/>
    <property type="project" value="UniProtKB-SubCell"/>
</dbReference>
<evidence type="ECO:0000256" key="5">
    <source>
        <dbReference type="ARBA" id="ARBA00022692"/>
    </source>
</evidence>
<evidence type="ECO:0000256" key="3">
    <source>
        <dbReference type="ARBA" id="ARBA00022448"/>
    </source>
</evidence>
<accession>A0AAU7GHH9</accession>
<sequence length="249" mass="24794">MSGGALAAVAAAMFVGAVAQRLTGMGFALVVSPFLVLLLGPFDGVMLVNLASIVSALIVLVTVWRDVDLSAYGWLACAAVVGVVPGAILAARVDPAMLETIVGTVLLLSLTATLLVARLPVTVSGNPARVVAGFASGLMNAGAGVGGPAVSAYGILSRWPHRTFAATLQPYFATVGLASVTAKLIVAPGSLPDLGPFGWAIAGAALIAGVATGSVAAKRFRARWARAAVIVIAFAGAGVALVSGIIHLS</sequence>
<dbReference type="InterPro" id="IPR002781">
    <property type="entry name" value="TM_pro_TauE-like"/>
</dbReference>
<keyword evidence="3" id="KW-0813">Transport</keyword>
<dbReference type="EMBL" id="CP157390">
    <property type="protein sequence ID" value="XBM49979.1"/>
    <property type="molecule type" value="Genomic_DNA"/>
</dbReference>
<comment type="similarity">
    <text evidence="2 8">Belongs to the 4-toluene sulfonate uptake permease (TSUP) (TC 2.A.102) family.</text>
</comment>
<evidence type="ECO:0000256" key="1">
    <source>
        <dbReference type="ARBA" id="ARBA00004651"/>
    </source>
</evidence>
<feature type="transmembrane region" description="Helical" evidence="8">
    <location>
        <begin position="224"/>
        <end position="246"/>
    </location>
</feature>
<dbReference type="Pfam" id="PF01925">
    <property type="entry name" value="TauE"/>
    <property type="match status" value="1"/>
</dbReference>
<feature type="transmembrane region" description="Helical" evidence="8">
    <location>
        <begin position="35"/>
        <end position="64"/>
    </location>
</feature>
<feature type="transmembrane region" description="Helical" evidence="8">
    <location>
        <begin position="97"/>
        <end position="117"/>
    </location>
</feature>
<dbReference type="InterPro" id="IPR052017">
    <property type="entry name" value="TSUP"/>
</dbReference>
<protein>
    <recommendedName>
        <fullName evidence="8">Probable membrane transporter protein</fullName>
    </recommendedName>
</protein>
<evidence type="ECO:0000256" key="6">
    <source>
        <dbReference type="ARBA" id="ARBA00022989"/>
    </source>
</evidence>
<feature type="transmembrane region" description="Helical" evidence="8">
    <location>
        <begin position="71"/>
        <end position="91"/>
    </location>
</feature>
<feature type="transmembrane region" description="Helical" evidence="8">
    <location>
        <begin position="197"/>
        <end position="217"/>
    </location>
</feature>
<evidence type="ECO:0000256" key="8">
    <source>
        <dbReference type="RuleBase" id="RU363041"/>
    </source>
</evidence>
<dbReference type="AlphaFoldDB" id="A0AAU7GHH9"/>
<name>A0AAU7GHH9_9MICO</name>
<evidence type="ECO:0000256" key="2">
    <source>
        <dbReference type="ARBA" id="ARBA00009142"/>
    </source>
</evidence>
<evidence type="ECO:0000256" key="7">
    <source>
        <dbReference type="ARBA" id="ARBA00023136"/>
    </source>
</evidence>